<evidence type="ECO:0000256" key="7">
    <source>
        <dbReference type="ARBA" id="ARBA00022801"/>
    </source>
</evidence>
<evidence type="ECO:0000256" key="6">
    <source>
        <dbReference type="ARBA" id="ARBA00022763"/>
    </source>
</evidence>
<comment type="caution">
    <text evidence="14">The sequence shown here is derived from an EMBL/GenBank/DDBJ whole genome shotgun (WGS) entry which is preliminary data.</text>
</comment>
<dbReference type="OrthoDB" id="9804442at2"/>
<evidence type="ECO:0000256" key="1">
    <source>
        <dbReference type="ARBA" id="ARBA00001946"/>
    </source>
</evidence>
<dbReference type="PANTHER" id="PTHR47707:SF1">
    <property type="entry name" value="NUDIX HYDROLASE FAMILY PROTEIN"/>
    <property type="match status" value="1"/>
</dbReference>
<dbReference type="EMBL" id="RBKV01000001">
    <property type="protein sequence ID" value="RKR94700.1"/>
    <property type="molecule type" value="Genomic_DNA"/>
</dbReference>
<dbReference type="InterPro" id="IPR020084">
    <property type="entry name" value="NUDIX_hydrolase_CS"/>
</dbReference>
<dbReference type="GO" id="GO:0044716">
    <property type="term" value="F:8-oxo-GDP phosphatase activity"/>
    <property type="evidence" value="ECO:0007669"/>
    <property type="project" value="TreeGrafter"/>
</dbReference>
<dbReference type="GO" id="GO:0035539">
    <property type="term" value="F:8-oxo-7,8-dihydrodeoxyguanosine triphosphate pyrophosphatase activity"/>
    <property type="evidence" value="ECO:0007669"/>
    <property type="project" value="UniProtKB-EC"/>
</dbReference>
<keyword evidence="7 12" id="KW-0378">Hydrolase</keyword>
<evidence type="ECO:0000256" key="8">
    <source>
        <dbReference type="ARBA" id="ARBA00022842"/>
    </source>
</evidence>
<evidence type="ECO:0000256" key="9">
    <source>
        <dbReference type="ARBA" id="ARBA00023204"/>
    </source>
</evidence>
<comment type="cofactor">
    <cofactor evidence="1">
        <name>Mg(2+)</name>
        <dbReference type="ChEBI" id="CHEBI:18420"/>
    </cofactor>
</comment>
<dbReference type="GO" id="GO:0046872">
    <property type="term" value="F:metal ion binding"/>
    <property type="evidence" value="ECO:0007669"/>
    <property type="project" value="UniProtKB-KW"/>
</dbReference>
<organism evidence="14 15">
    <name type="scientific">Williamsia marianensis</name>
    <dbReference type="NCBI Taxonomy" id="85044"/>
    <lineage>
        <taxon>Bacteria</taxon>
        <taxon>Bacillati</taxon>
        <taxon>Actinomycetota</taxon>
        <taxon>Actinomycetes</taxon>
        <taxon>Mycobacteriales</taxon>
        <taxon>Nocardiaceae</taxon>
        <taxon>Williamsia</taxon>
    </lineage>
</organism>
<keyword evidence="6" id="KW-0227">DNA damage</keyword>
<dbReference type="GO" id="GO:0044715">
    <property type="term" value="F:8-oxo-dGDP phosphatase activity"/>
    <property type="evidence" value="ECO:0007669"/>
    <property type="project" value="TreeGrafter"/>
</dbReference>
<evidence type="ECO:0000256" key="2">
    <source>
        <dbReference type="ARBA" id="ARBA00005582"/>
    </source>
</evidence>
<sequence>MREVVAGAVIGDGRLLLAQRTYPTEVAGLWELPGGKVEAGETREQALRRELGEELGIEVRVGRQLGDPVPLRADLVLVALAADLIKGSPRPAEHSAVRWVETPELESMAARGELVPADAAWLDDLIELLAVRQRGNGPS</sequence>
<feature type="domain" description="Nudix hydrolase" evidence="13">
    <location>
        <begin position="1"/>
        <end position="122"/>
    </location>
</feature>
<accession>A0A495K0C7</accession>
<dbReference type="PROSITE" id="PS00893">
    <property type="entry name" value="NUDIX_BOX"/>
    <property type="match status" value="1"/>
</dbReference>
<evidence type="ECO:0000313" key="15">
    <source>
        <dbReference type="Proteomes" id="UP000274762"/>
    </source>
</evidence>
<keyword evidence="4" id="KW-0235">DNA replication</keyword>
<protein>
    <recommendedName>
        <fullName evidence="11">8-oxo-dGTP diphosphatase</fullName>
        <ecNumber evidence="11">3.6.1.55</ecNumber>
    </recommendedName>
</protein>
<evidence type="ECO:0000313" key="14">
    <source>
        <dbReference type="EMBL" id="RKR94700.1"/>
    </source>
</evidence>
<dbReference type="SUPFAM" id="SSF55811">
    <property type="entry name" value="Nudix"/>
    <property type="match status" value="1"/>
</dbReference>
<dbReference type="Gene3D" id="3.90.79.10">
    <property type="entry name" value="Nucleoside Triphosphate Pyrophosphohydrolase"/>
    <property type="match status" value="1"/>
</dbReference>
<dbReference type="InterPro" id="IPR000086">
    <property type="entry name" value="NUDIX_hydrolase_dom"/>
</dbReference>
<dbReference type="EC" id="3.6.1.55" evidence="11"/>
<dbReference type="PROSITE" id="PS51462">
    <property type="entry name" value="NUDIX"/>
    <property type="match status" value="1"/>
</dbReference>
<name>A0A495K0C7_WILMA</name>
<keyword evidence="5" id="KW-0479">Metal-binding</keyword>
<dbReference type="InterPro" id="IPR047127">
    <property type="entry name" value="MutT-like"/>
</dbReference>
<proteinExistence type="inferred from homology"/>
<gene>
    <name evidence="14" type="ORF">DFJ75_1501</name>
</gene>
<reference evidence="14 15" key="1">
    <citation type="submission" date="2018-10" db="EMBL/GenBank/DDBJ databases">
        <title>Sequencing the genomes of 1000 actinobacteria strains.</title>
        <authorList>
            <person name="Klenk H.-P."/>
        </authorList>
    </citation>
    <scope>NUCLEOTIDE SEQUENCE [LARGE SCALE GENOMIC DNA]</scope>
    <source>
        <strain evidence="14 15">DSM 44343</strain>
    </source>
</reference>
<dbReference type="Proteomes" id="UP000274762">
    <property type="component" value="Unassembled WGS sequence"/>
</dbReference>
<comment type="similarity">
    <text evidence="2 12">Belongs to the Nudix hydrolase family.</text>
</comment>
<evidence type="ECO:0000259" key="13">
    <source>
        <dbReference type="PROSITE" id="PS51462"/>
    </source>
</evidence>
<dbReference type="PANTHER" id="PTHR47707">
    <property type="entry name" value="8-OXO-DGTP DIPHOSPHATASE"/>
    <property type="match status" value="1"/>
</dbReference>
<evidence type="ECO:0000256" key="5">
    <source>
        <dbReference type="ARBA" id="ARBA00022723"/>
    </source>
</evidence>
<dbReference type="PRINTS" id="PR00502">
    <property type="entry name" value="NUDIXFAMILY"/>
</dbReference>
<evidence type="ECO:0000256" key="4">
    <source>
        <dbReference type="ARBA" id="ARBA00022705"/>
    </source>
</evidence>
<dbReference type="RefSeq" id="WP_062800797.1">
    <property type="nucleotide sequence ID" value="NZ_CBCRXS010000015.1"/>
</dbReference>
<dbReference type="GO" id="GO:0006281">
    <property type="term" value="P:DNA repair"/>
    <property type="evidence" value="ECO:0007669"/>
    <property type="project" value="UniProtKB-KW"/>
</dbReference>
<evidence type="ECO:0000256" key="11">
    <source>
        <dbReference type="ARBA" id="ARBA00038905"/>
    </source>
</evidence>
<comment type="catalytic activity">
    <reaction evidence="10">
        <text>8-oxo-dGTP + H2O = 8-oxo-dGMP + diphosphate + H(+)</text>
        <dbReference type="Rhea" id="RHEA:31575"/>
        <dbReference type="ChEBI" id="CHEBI:15377"/>
        <dbReference type="ChEBI" id="CHEBI:15378"/>
        <dbReference type="ChEBI" id="CHEBI:33019"/>
        <dbReference type="ChEBI" id="CHEBI:63224"/>
        <dbReference type="ChEBI" id="CHEBI:77896"/>
        <dbReference type="EC" id="3.6.1.55"/>
    </reaction>
</comment>
<dbReference type="Pfam" id="PF00293">
    <property type="entry name" value="NUDIX"/>
    <property type="match status" value="1"/>
</dbReference>
<dbReference type="InterPro" id="IPR015797">
    <property type="entry name" value="NUDIX_hydrolase-like_dom_sf"/>
</dbReference>
<keyword evidence="8" id="KW-0460">Magnesium</keyword>
<keyword evidence="3" id="KW-0515">Mutator protein</keyword>
<evidence type="ECO:0000256" key="12">
    <source>
        <dbReference type="RuleBase" id="RU003476"/>
    </source>
</evidence>
<dbReference type="InterPro" id="IPR020476">
    <property type="entry name" value="Nudix_hydrolase"/>
</dbReference>
<dbReference type="AlphaFoldDB" id="A0A495K0C7"/>
<keyword evidence="9" id="KW-0234">DNA repair</keyword>
<dbReference type="CDD" id="cd03425">
    <property type="entry name" value="NUDIX_MutT_NudA_like"/>
    <property type="match status" value="1"/>
</dbReference>
<dbReference type="GO" id="GO:0006260">
    <property type="term" value="P:DNA replication"/>
    <property type="evidence" value="ECO:0007669"/>
    <property type="project" value="UniProtKB-KW"/>
</dbReference>
<evidence type="ECO:0000256" key="3">
    <source>
        <dbReference type="ARBA" id="ARBA00022457"/>
    </source>
</evidence>
<dbReference type="GO" id="GO:0008413">
    <property type="term" value="F:8-oxo-7,8-dihydroguanosine triphosphate pyrophosphatase activity"/>
    <property type="evidence" value="ECO:0007669"/>
    <property type="project" value="TreeGrafter"/>
</dbReference>
<evidence type="ECO:0000256" key="10">
    <source>
        <dbReference type="ARBA" id="ARBA00035861"/>
    </source>
</evidence>